<keyword evidence="8 11" id="KW-0238">DNA-binding</keyword>
<name>A0A1H9N065_9BURK</name>
<dbReference type="GO" id="GO:0043139">
    <property type="term" value="F:5'-3' DNA helicase activity"/>
    <property type="evidence" value="ECO:0007669"/>
    <property type="project" value="UniProtKB-UniRule"/>
</dbReference>
<evidence type="ECO:0000256" key="4">
    <source>
        <dbReference type="ARBA" id="ARBA00022801"/>
    </source>
</evidence>
<evidence type="ECO:0000256" key="9">
    <source>
        <dbReference type="ARBA" id="ARBA00023204"/>
    </source>
</evidence>
<feature type="domain" description="RecBCD enzyme subunit RecD N-terminal" evidence="13">
    <location>
        <begin position="34"/>
        <end position="142"/>
    </location>
</feature>
<dbReference type="HAMAP" id="MF_01487">
    <property type="entry name" value="RecD"/>
    <property type="match status" value="1"/>
</dbReference>
<dbReference type="Pfam" id="PF13245">
    <property type="entry name" value="AAA_19"/>
    <property type="match status" value="1"/>
</dbReference>
<dbReference type="InterPro" id="IPR027785">
    <property type="entry name" value="UvrD-like_helicase_C"/>
</dbReference>
<dbReference type="NCBIfam" id="TIGR01447">
    <property type="entry name" value="recD"/>
    <property type="match status" value="1"/>
</dbReference>
<dbReference type="CDD" id="cd17933">
    <property type="entry name" value="DEXSc_RecD-like"/>
    <property type="match status" value="1"/>
</dbReference>
<evidence type="ECO:0000256" key="8">
    <source>
        <dbReference type="ARBA" id="ARBA00023125"/>
    </source>
</evidence>
<comment type="similarity">
    <text evidence="11">Belongs to the RecD family.</text>
</comment>
<dbReference type="InterPro" id="IPR006344">
    <property type="entry name" value="RecD"/>
</dbReference>
<keyword evidence="4 11" id="KW-0378">Hydrolase</keyword>
<organism evidence="14 15">
    <name type="scientific">Giesbergeria anulus</name>
    <dbReference type="NCBI Taxonomy" id="180197"/>
    <lineage>
        <taxon>Bacteria</taxon>
        <taxon>Pseudomonadati</taxon>
        <taxon>Pseudomonadota</taxon>
        <taxon>Betaproteobacteria</taxon>
        <taxon>Burkholderiales</taxon>
        <taxon>Comamonadaceae</taxon>
        <taxon>Giesbergeria</taxon>
    </lineage>
</organism>
<sequence length="684" mass="73424">MSESVALTVDTAPLPVAATPAETLQTLRQWSEWGWLRRLDSALAAWVADLDAHAEPALLVATALLTHLEGRGHTCLPLAPLLTRPEAVLGWPGEALDALQALWASLPPTLAEWRAALCSSPVIYDASGLGQDGGQPLVLGGTAQAPRLYLRRYWTYEQAVVQQVIERTAAPLAVDMPAVKRWLDALFDAPAHPSHRPNWQKLACAIALRGRLSVITGGPGTGKTYTAARLLALLFAIDPQPQRLRVALAAPTGKAAARLKQSIDAALAGLHERVGDTLDLTALTQRMGPARTLHALLGARPDTRQFQYHAGRPLDVDVLIVDEASMVHLEMMASLLAALPTTARLILLGDKDQLASVEAGAVLGDLCRDAQAGRYSVDTAQYALNATGQPLPAAYLAATGSAAPALAQHTVMLRQSHRFEGAIGALAVAVNGGDVAAARQLLAHDAQRALARINADHAAQVLPLAVRGRDGTGASYRCYLEALAQRPPASDTQAQEDWVRRILREFERFRILCTVREGDWGVSGLNRAIEQQLHKDKLLQARGEWYPGRPVMVTRNDPVLGVFNGDIGITLPSIQHSGRVGSLRVYFADGPQLRSVGVGRLAHVETAFAMTVHKSQGSEFEHTVLVLPPHAGPVLSRELVYTGITRARQAFTLVSAQQGLLSAALRQPTQRASGLQELLQQGLI</sequence>
<evidence type="ECO:0000256" key="7">
    <source>
        <dbReference type="ARBA" id="ARBA00022840"/>
    </source>
</evidence>
<accession>A0A1H9N065</accession>
<dbReference type="GO" id="GO:0005524">
    <property type="term" value="F:ATP binding"/>
    <property type="evidence" value="ECO:0007669"/>
    <property type="project" value="UniProtKB-UniRule"/>
</dbReference>
<keyword evidence="15" id="KW-1185">Reference proteome</keyword>
<dbReference type="EMBL" id="FOGD01000006">
    <property type="protein sequence ID" value="SER28723.1"/>
    <property type="molecule type" value="Genomic_DNA"/>
</dbReference>
<dbReference type="GO" id="GO:0016887">
    <property type="term" value="F:ATP hydrolysis activity"/>
    <property type="evidence" value="ECO:0007669"/>
    <property type="project" value="RHEA"/>
</dbReference>
<dbReference type="RefSeq" id="WP_091457091.1">
    <property type="nucleotide sequence ID" value="NZ_FOGD01000006.1"/>
</dbReference>
<keyword evidence="2 11" id="KW-0547">Nucleotide-binding</keyword>
<dbReference type="InterPro" id="IPR041851">
    <property type="entry name" value="RecD_N_sf"/>
</dbReference>
<dbReference type="STRING" id="180197.SAMN02982919_02104"/>
<evidence type="ECO:0000256" key="11">
    <source>
        <dbReference type="HAMAP-Rule" id="MF_01487"/>
    </source>
</evidence>
<dbReference type="InterPro" id="IPR027417">
    <property type="entry name" value="P-loop_NTPase"/>
</dbReference>
<evidence type="ECO:0000256" key="5">
    <source>
        <dbReference type="ARBA" id="ARBA00022806"/>
    </source>
</evidence>
<evidence type="ECO:0000259" key="12">
    <source>
        <dbReference type="Pfam" id="PF13538"/>
    </source>
</evidence>
<keyword evidence="1 11" id="KW-0540">Nuclease</keyword>
<keyword evidence="6 11" id="KW-0269">Exonuclease</keyword>
<evidence type="ECO:0000313" key="15">
    <source>
        <dbReference type="Proteomes" id="UP000199766"/>
    </source>
</evidence>
<evidence type="ECO:0000256" key="2">
    <source>
        <dbReference type="ARBA" id="ARBA00022741"/>
    </source>
</evidence>
<keyword evidence="3 11" id="KW-0227">DNA damage</keyword>
<dbReference type="AlphaFoldDB" id="A0A1H9N065"/>
<dbReference type="Gene3D" id="1.10.10.1020">
    <property type="entry name" value="RecBCD complex, subunit RecD, N-terminal domain"/>
    <property type="match status" value="1"/>
</dbReference>
<evidence type="ECO:0000256" key="3">
    <source>
        <dbReference type="ARBA" id="ARBA00022763"/>
    </source>
</evidence>
<dbReference type="GO" id="GO:0017116">
    <property type="term" value="F:single-stranded DNA helicase activity"/>
    <property type="evidence" value="ECO:0007669"/>
    <property type="project" value="TreeGrafter"/>
</dbReference>
<reference evidence="14 15" key="1">
    <citation type="submission" date="2016-10" db="EMBL/GenBank/DDBJ databases">
        <authorList>
            <person name="de Groot N.N."/>
        </authorList>
    </citation>
    <scope>NUCLEOTIDE SEQUENCE [LARGE SCALE GENOMIC DNA]</scope>
    <source>
        <strain evidence="14 15">ATCC 35958</strain>
    </source>
</reference>
<dbReference type="Proteomes" id="UP000199766">
    <property type="component" value="Unassembled WGS sequence"/>
</dbReference>
<dbReference type="GO" id="GO:0009338">
    <property type="term" value="C:exodeoxyribonuclease V complex"/>
    <property type="evidence" value="ECO:0007669"/>
    <property type="project" value="InterPro"/>
</dbReference>
<feature type="binding site" evidence="11">
    <location>
        <begin position="217"/>
        <end position="224"/>
    </location>
    <ligand>
        <name>ATP</name>
        <dbReference type="ChEBI" id="CHEBI:30616"/>
    </ligand>
</feature>
<comment type="miscellaneous">
    <text evidence="11">In the RecBCD complex, RecB has a slow 3'-5' helicase, an exonuclease activity and loads RecA onto ssDNA, RecD has a fast 5'-3' helicase activity, while RecC stimulates the ATPase and processivity of the RecB helicase and contributes to recognition of the Chi site.</text>
</comment>
<dbReference type="PANTHER" id="PTHR43788:SF6">
    <property type="entry name" value="DNA HELICASE B"/>
    <property type="match status" value="1"/>
</dbReference>
<gene>
    <name evidence="11" type="primary">recD</name>
    <name evidence="14" type="ORF">SAMN02982919_02104</name>
</gene>
<keyword evidence="7 11" id="KW-0067">ATP-binding</keyword>
<dbReference type="GO" id="GO:0000724">
    <property type="term" value="P:double-strand break repair via homologous recombination"/>
    <property type="evidence" value="ECO:0007669"/>
    <property type="project" value="UniProtKB-UniRule"/>
</dbReference>
<keyword evidence="9 11" id="KW-0234">DNA repair</keyword>
<evidence type="ECO:0000256" key="6">
    <source>
        <dbReference type="ARBA" id="ARBA00022839"/>
    </source>
</evidence>
<comment type="function">
    <text evidence="11">A helicase/nuclease that prepares dsDNA breaks (DSB) for recombinational DNA repair. Binds to DSBs and unwinds DNA via a highly rapid and processive ATP-dependent bidirectional helicase activity. Unwinds dsDNA until it encounters a Chi (crossover hotspot instigator) sequence from the 3' direction. Cuts ssDNA a few nucleotides 3' to the Chi site. The properties and activities of the enzyme are changed at Chi. The Chi-altered holoenzyme produces a long 3'-ssDNA overhang and facilitates RecA-binding to the ssDNA for homologous DNA recombination and repair. Holoenzyme degrades any linearized DNA that is unable to undergo homologous recombination. In the holoenzyme this subunit has ssDNA-dependent ATPase and 5'-3' helicase activity. When added to pre-assembled RecBC greatly stimulates nuclease activity and augments holoenzyme processivity. Negatively regulates the RecA-loading ability of RecBCD.</text>
</comment>
<feature type="domain" description="UvrD-like helicase C-terminal" evidence="12">
    <location>
        <begin position="607"/>
        <end position="654"/>
    </location>
</feature>
<dbReference type="CDD" id="cd18809">
    <property type="entry name" value="SF1_C_RecD"/>
    <property type="match status" value="1"/>
</dbReference>
<proteinExistence type="inferred from homology"/>
<dbReference type="InterPro" id="IPR050534">
    <property type="entry name" value="Coronavir_polyprotein_1ab"/>
</dbReference>
<keyword evidence="10 11" id="KW-0413">Isomerase</keyword>
<dbReference type="PANTHER" id="PTHR43788">
    <property type="entry name" value="DNA2/NAM7 HELICASE FAMILY MEMBER"/>
    <property type="match status" value="1"/>
</dbReference>
<protein>
    <recommendedName>
        <fullName evidence="11">RecBCD enzyme subunit RecD</fullName>
        <ecNumber evidence="11">5.6.2.3</ecNumber>
    </recommendedName>
    <alternativeName>
        <fullName evidence="11">DNA 5'-3' helicase subunit RecD</fullName>
    </alternativeName>
    <alternativeName>
        <fullName evidence="11">Exonuclease V subunit RecD</fullName>
        <shortName evidence="11">ExoV subunit RecD</shortName>
    </alternativeName>
    <alternativeName>
        <fullName evidence="11">Helicase/nuclease RecBCD subunit RecD</fullName>
    </alternativeName>
</protein>
<dbReference type="SUPFAM" id="SSF52540">
    <property type="entry name" value="P-loop containing nucleoside triphosphate hydrolases"/>
    <property type="match status" value="2"/>
</dbReference>
<evidence type="ECO:0000256" key="10">
    <source>
        <dbReference type="ARBA" id="ARBA00023235"/>
    </source>
</evidence>
<evidence type="ECO:0000256" key="1">
    <source>
        <dbReference type="ARBA" id="ARBA00022722"/>
    </source>
</evidence>
<dbReference type="Gene3D" id="3.40.50.300">
    <property type="entry name" value="P-loop containing nucleotide triphosphate hydrolases"/>
    <property type="match status" value="3"/>
</dbReference>
<comment type="subunit">
    <text evidence="11">Heterotrimer of RecB, RecC and RecD. All subunits contribute to DNA-binding.</text>
</comment>
<comment type="catalytic activity">
    <reaction evidence="11">
        <text>ATP + H2O = ADP + phosphate + H(+)</text>
        <dbReference type="Rhea" id="RHEA:13065"/>
        <dbReference type="ChEBI" id="CHEBI:15377"/>
        <dbReference type="ChEBI" id="CHEBI:15378"/>
        <dbReference type="ChEBI" id="CHEBI:30616"/>
        <dbReference type="ChEBI" id="CHEBI:43474"/>
        <dbReference type="ChEBI" id="CHEBI:456216"/>
        <dbReference type="EC" id="5.6.2.3"/>
    </reaction>
</comment>
<dbReference type="EC" id="5.6.2.3" evidence="11"/>
<dbReference type="Pfam" id="PF21185">
    <property type="entry name" value="RecD_N"/>
    <property type="match status" value="1"/>
</dbReference>
<dbReference type="OrthoDB" id="9803432at2"/>
<dbReference type="GO" id="GO:0003677">
    <property type="term" value="F:DNA binding"/>
    <property type="evidence" value="ECO:0007669"/>
    <property type="project" value="UniProtKB-UniRule"/>
</dbReference>
<dbReference type="GO" id="GO:0008854">
    <property type="term" value="F:exodeoxyribonuclease V activity"/>
    <property type="evidence" value="ECO:0007669"/>
    <property type="project" value="InterPro"/>
</dbReference>
<keyword evidence="5 11" id="KW-0347">Helicase</keyword>
<evidence type="ECO:0000259" key="13">
    <source>
        <dbReference type="Pfam" id="PF21185"/>
    </source>
</evidence>
<dbReference type="InterPro" id="IPR049550">
    <property type="entry name" value="RecD_N"/>
</dbReference>
<dbReference type="Pfam" id="PF13538">
    <property type="entry name" value="UvrD_C_2"/>
    <property type="match status" value="1"/>
</dbReference>
<evidence type="ECO:0000313" key="14">
    <source>
        <dbReference type="EMBL" id="SER28723.1"/>
    </source>
</evidence>